<evidence type="ECO:0000259" key="1">
    <source>
        <dbReference type="Pfam" id="PF14291"/>
    </source>
</evidence>
<dbReference type="InterPro" id="IPR012337">
    <property type="entry name" value="RNaseH-like_sf"/>
</dbReference>
<gene>
    <name evidence="3" type="primary">LOC136090960</name>
</gene>
<organism evidence="2 3">
    <name type="scientific">Hydra vulgaris</name>
    <name type="common">Hydra</name>
    <name type="synonym">Hydra attenuata</name>
    <dbReference type="NCBI Taxonomy" id="6087"/>
    <lineage>
        <taxon>Eukaryota</taxon>
        <taxon>Metazoa</taxon>
        <taxon>Cnidaria</taxon>
        <taxon>Hydrozoa</taxon>
        <taxon>Hydroidolina</taxon>
        <taxon>Anthoathecata</taxon>
        <taxon>Aplanulata</taxon>
        <taxon>Hydridae</taxon>
        <taxon>Hydra</taxon>
    </lineage>
</organism>
<dbReference type="InterPro" id="IPR025398">
    <property type="entry name" value="DUF4371"/>
</dbReference>
<keyword evidence="2" id="KW-1185">Reference proteome</keyword>
<dbReference type="GeneID" id="136090960"/>
<evidence type="ECO:0000313" key="3">
    <source>
        <dbReference type="RefSeq" id="XP_065674011.1"/>
    </source>
</evidence>
<dbReference type="RefSeq" id="XP_065674011.1">
    <property type="nucleotide sequence ID" value="XM_065817939.1"/>
</dbReference>
<sequence length="315" mass="34987">MAACTITSTRCTLCVKEWINKRNTWMSDTIQNEIIQMFAHSLQRSIVTNISKCSYLGLTADRTTDVAGHEQFSVSIRYVGPNLKVQECFMGFYNCQNSTAETLFNARIDVFTRCTIPMNKLVGYAFDGASNMSGHLSGVRARLGETYPQAVYVHCANHSLDLVLQEVCSEVKMVIDTIQFVRDVGTIIRESSKRKALYEFLLGSDDAVLNLVSLCPTRWCIRTKAISRIMTTYGEVYETLSQLADNGSVHVDARAKISGLAKQVSKAQTFYGVLLCDALFSKFELVAKALQSPSLSVSAAEKCIQLLLAQPRRIA</sequence>
<protein>
    <submittedName>
        <fullName evidence="3">52 kDa repressor of the inhibitor of the protein kinase-like</fullName>
    </submittedName>
</protein>
<dbReference type="PANTHER" id="PTHR45749:SF21">
    <property type="entry name" value="DUF4371 DOMAIN-CONTAINING PROTEIN"/>
    <property type="match status" value="1"/>
</dbReference>
<dbReference type="SUPFAM" id="SSF53098">
    <property type="entry name" value="Ribonuclease H-like"/>
    <property type="match status" value="1"/>
</dbReference>
<proteinExistence type="predicted"/>
<accession>A0ABM4DHQ9</accession>
<name>A0ABM4DHQ9_HYDVU</name>
<dbReference type="Pfam" id="PF14291">
    <property type="entry name" value="DUF4371"/>
    <property type="match status" value="1"/>
</dbReference>
<reference evidence="3" key="1">
    <citation type="submission" date="2025-08" db="UniProtKB">
        <authorList>
            <consortium name="RefSeq"/>
        </authorList>
    </citation>
    <scope>IDENTIFICATION</scope>
</reference>
<evidence type="ECO:0000313" key="2">
    <source>
        <dbReference type="Proteomes" id="UP001652625"/>
    </source>
</evidence>
<dbReference type="PANTHER" id="PTHR45749">
    <property type="match status" value="1"/>
</dbReference>
<dbReference type="Proteomes" id="UP001652625">
    <property type="component" value="Chromosome 14"/>
</dbReference>
<feature type="domain" description="DUF4371" evidence="1">
    <location>
        <begin position="19"/>
        <end position="138"/>
    </location>
</feature>